<evidence type="ECO:0008006" key="3">
    <source>
        <dbReference type="Google" id="ProtNLM"/>
    </source>
</evidence>
<name>A0A9J6ZPZ3_9BACT</name>
<proteinExistence type="predicted"/>
<accession>A0A9J6ZPZ3</accession>
<organism evidence="1 2">
    <name type="scientific">Xiashengella succiniciproducens</name>
    <dbReference type="NCBI Taxonomy" id="2949635"/>
    <lineage>
        <taxon>Bacteria</taxon>
        <taxon>Pseudomonadati</taxon>
        <taxon>Bacteroidota</taxon>
        <taxon>Bacteroidia</taxon>
        <taxon>Marinilabiliales</taxon>
        <taxon>Marinilabiliaceae</taxon>
        <taxon>Xiashengella</taxon>
    </lineage>
</organism>
<evidence type="ECO:0000313" key="2">
    <source>
        <dbReference type="Proteomes" id="UP001056426"/>
    </source>
</evidence>
<reference evidence="1" key="2">
    <citation type="submission" date="2022-06" db="EMBL/GenBank/DDBJ databases">
        <title>Xiashengella guii gen. nov. sp. nov., a bacterium isolated form anaerobic digestion tank.</title>
        <authorList>
            <person name="Huang H."/>
        </authorList>
    </citation>
    <scope>NUCLEOTIDE SEQUENCE</scope>
    <source>
        <strain evidence="1">Ai-910</strain>
    </source>
</reference>
<dbReference type="KEGG" id="alkq:M9189_12635"/>
<gene>
    <name evidence="1" type="ORF">M9189_12635</name>
</gene>
<evidence type="ECO:0000313" key="1">
    <source>
        <dbReference type="EMBL" id="URW79691.1"/>
    </source>
</evidence>
<dbReference type="RefSeq" id="WP_250723750.1">
    <property type="nucleotide sequence ID" value="NZ_CP098400.1"/>
</dbReference>
<protein>
    <recommendedName>
        <fullName evidence="3">Phospholipase</fullName>
    </recommendedName>
</protein>
<dbReference type="Proteomes" id="UP001056426">
    <property type="component" value="Chromosome"/>
</dbReference>
<sequence length="144" mass="16079">MWLTILIILAVGILAYTWSKASASSKEGSTTGATAVASDDSEGCCGAHEVCDKDSLLATSATVVYYDDEELDKYAGMRPEDYRKDQIDEFKEILYTMRDEDVAGWLRSLQVRNINLPYEVREEALMIVADIRDIIRGDRKMAGV</sequence>
<keyword evidence="2" id="KW-1185">Reference proteome</keyword>
<reference evidence="1" key="1">
    <citation type="submission" date="2022-05" db="EMBL/GenBank/DDBJ databases">
        <authorList>
            <person name="Sun X."/>
        </authorList>
    </citation>
    <scope>NUCLEOTIDE SEQUENCE</scope>
    <source>
        <strain evidence="1">Ai-910</strain>
    </source>
</reference>
<dbReference type="AlphaFoldDB" id="A0A9J6ZPZ3"/>
<dbReference type="EMBL" id="CP098400">
    <property type="protein sequence ID" value="URW79691.1"/>
    <property type="molecule type" value="Genomic_DNA"/>
</dbReference>